<dbReference type="Pfam" id="PF11444">
    <property type="entry name" value="DUF2895"/>
    <property type="match status" value="1"/>
</dbReference>
<sequence>MSYRKKVDAQYAHIVSLRIGLGLMAVVCLALAYGWWSAPRELTVHVPPDLRSGSTRKWWDIPPESVYAFGLYIFQQMNRWPTDGETDYQDNIYRLDAYLTSSCKTYLQKDFELRRNAGELRKRERGVYEIPGRGVDDQQEQHIIQKSINDWTVNLDITADEHYGGERVKRALARYPLRIIRSDVDPEKNPFGLQWDCYDGNPQRIEVSTDDVAESGGRR</sequence>
<evidence type="ECO:0000256" key="1">
    <source>
        <dbReference type="SAM" id="Phobius"/>
    </source>
</evidence>
<organism evidence="2 3">
    <name type="scientific">Pseudomonas taeanensis MS-3</name>
    <dbReference type="NCBI Taxonomy" id="1395571"/>
    <lineage>
        <taxon>Bacteria</taxon>
        <taxon>Pseudomonadati</taxon>
        <taxon>Pseudomonadota</taxon>
        <taxon>Gammaproteobacteria</taxon>
        <taxon>Pseudomonadales</taxon>
        <taxon>Pseudomonadaceae</taxon>
        <taxon>Pseudomonas</taxon>
    </lineage>
</organism>
<dbReference type="STRING" id="1395571.TMS3_0124580"/>
<dbReference type="eggNOG" id="ENOG502Z7PS">
    <property type="taxonomic scope" value="Bacteria"/>
</dbReference>
<dbReference type="AlphaFoldDB" id="A0A0A1YEH4"/>
<gene>
    <name evidence="2" type="ORF">TMS3_0124580</name>
</gene>
<keyword evidence="1" id="KW-0472">Membrane</keyword>
<evidence type="ECO:0008006" key="4">
    <source>
        <dbReference type="Google" id="ProtNLM"/>
    </source>
</evidence>
<protein>
    <recommendedName>
        <fullName evidence="4">Lipoprotein</fullName>
    </recommendedName>
</protein>
<dbReference type="Proteomes" id="UP000030063">
    <property type="component" value="Unassembled WGS sequence"/>
</dbReference>
<dbReference type="OrthoDB" id="8558441at2"/>
<keyword evidence="3" id="KW-1185">Reference proteome</keyword>
<proteinExistence type="predicted"/>
<name>A0A0A1YEH4_9PSED</name>
<keyword evidence="1" id="KW-1133">Transmembrane helix</keyword>
<evidence type="ECO:0000313" key="3">
    <source>
        <dbReference type="Proteomes" id="UP000030063"/>
    </source>
</evidence>
<keyword evidence="1" id="KW-0812">Transmembrane</keyword>
<reference evidence="2 3" key="1">
    <citation type="journal article" date="2014" name="Genome Announc.">
        <title>Draft Genome Sequence of Petroleum Oil-Degrading Marine Bacterium Pseudomonas taeanensis Strain MS-3, Isolated from a Crude Oil-Contaminated Seashore.</title>
        <authorList>
            <person name="Lee S.Y."/>
            <person name="Kim S.H."/>
            <person name="Lee D.G."/>
            <person name="Shin S."/>
            <person name="Yun S.H."/>
            <person name="Choi C.W."/>
            <person name="Chung Y.H."/>
            <person name="Choi J.S."/>
            <person name="Kahng H.Y."/>
            <person name="Kim S.I."/>
        </authorList>
    </citation>
    <scope>NUCLEOTIDE SEQUENCE [LARGE SCALE GENOMIC DNA]</scope>
    <source>
        <strain evidence="2 3">MS-3</strain>
    </source>
</reference>
<dbReference type="NCBIfam" id="TIGR03746">
    <property type="entry name" value="conj_TIGR03746"/>
    <property type="match status" value="1"/>
</dbReference>
<feature type="transmembrane region" description="Helical" evidence="1">
    <location>
        <begin position="12"/>
        <end position="36"/>
    </location>
</feature>
<dbReference type="RefSeq" id="WP_025167824.1">
    <property type="nucleotide sequence ID" value="NZ_AWSQ01000012.1"/>
</dbReference>
<evidence type="ECO:0000313" key="2">
    <source>
        <dbReference type="EMBL" id="KFX67366.1"/>
    </source>
</evidence>
<comment type="caution">
    <text evidence="2">The sequence shown here is derived from an EMBL/GenBank/DDBJ whole genome shotgun (WGS) entry which is preliminary data.</text>
</comment>
<accession>A0A0A1YEH4</accession>
<dbReference type="InterPro" id="IPR021548">
    <property type="entry name" value="DUF2895"/>
</dbReference>
<dbReference type="EMBL" id="AWSQ01000012">
    <property type="protein sequence ID" value="KFX67366.1"/>
    <property type="molecule type" value="Genomic_DNA"/>
</dbReference>